<evidence type="ECO:0000313" key="2">
    <source>
        <dbReference type="EMBL" id="KZV18753.1"/>
    </source>
</evidence>
<dbReference type="EMBL" id="KV017217">
    <property type="protein sequence ID" value="KZV18753.1"/>
    <property type="molecule type" value="Genomic_DNA"/>
</dbReference>
<gene>
    <name evidence="2" type="ORF">F511_13026</name>
</gene>
<dbReference type="AlphaFoldDB" id="A0A2Z7AAQ5"/>
<feature type="region of interest" description="Disordered" evidence="1">
    <location>
        <begin position="1"/>
        <end position="21"/>
    </location>
</feature>
<name>A0A2Z7AAQ5_9LAMI</name>
<dbReference type="Proteomes" id="UP000250235">
    <property type="component" value="Unassembled WGS sequence"/>
</dbReference>
<accession>A0A2Z7AAQ5</accession>
<protein>
    <submittedName>
        <fullName evidence="2">Uncharacterized protein</fullName>
    </submittedName>
</protein>
<evidence type="ECO:0000313" key="3">
    <source>
        <dbReference type="Proteomes" id="UP000250235"/>
    </source>
</evidence>
<evidence type="ECO:0000256" key="1">
    <source>
        <dbReference type="SAM" id="MobiDB-lite"/>
    </source>
</evidence>
<dbReference type="OrthoDB" id="786614at2759"/>
<reference evidence="2 3" key="1">
    <citation type="journal article" date="2015" name="Proc. Natl. Acad. Sci. U.S.A.">
        <title>The resurrection genome of Boea hygrometrica: A blueprint for survival of dehydration.</title>
        <authorList>
            <person name="Xiao L."/>
            <person name="Yang G."/>
            <person name="Zhang L."/>
            <person name="Yang X."/>
            <person name="Zhao S."/>
            <person name="Ji Z."/>
            <person name="Zhou Q."/>
            <person name="Hu M."/>
            <person name="Wang Y."/>
            <person name="Chen M."/>
            <person name="Xu Y."/>
            <person name="Jin H."/>
            <person name="Xiao X."/>
            <person name="Hu G."/>
            <person name="Bao F."/>
            <person name="Hu Y."/>
            <person name="Wan P."/>
            <person name="Li L."/>
            <person name="Deng X."/>
            <person name="Kuang T."/>
            <person name="Xiang C."/>
            <person name="Zhu J.K."/>
            <person name="Oliver M.J."/>
            <person name="He Y."/>
        </authorList>
    </citation>
    <scope>NUCLEOTIDE SEQUENCE [LARGE SCALE GENOMIC DNA]</scope>
    <source>
        <strain evidence="3">cv. XS01</strain>
    </source>
</reference>
<organism evidence="2 3">
    <name type="scientific">Dorcoceras hygrometricum</name>
    <dbReference type="NCBI Taxonomy" id="472368"/>
    <lineage>
        <taxon>Eukaryota</taxon>
        <taxon>Viridiplantae</taxon>
        <taxon>Streptophyta</taxon>
        <taxon>Embryophyta</taxon>
        <taxon>Tracheophyta</taxon>
        <taxon>Spermatophyta</taxon>
        <taxon>Magnoliopsida</taxon>
        <taxon>eudicotyledons</taxon>
        <taxon>Gunneridae</taxon>
        <taxon>Pentapetalae</taxon>
        <taxon>asterids</taxon>
        <taxon>lamiids</taxon>
        <taxon>Lamiales</taxon>
        <taxon>Gesneriaceae</taxon>
        <taxon>Didymocarpoideae</taxon>
        <taxon>Trichosporeae</taxon>
        <taxon>Loxocarpinae</taxon>
        <taxon>Dorcoceras</taxon>
    </lineage>
</organism>
<proteinExistence type="predicted"/>
<feature type="compositionally biased region" description="Polar residues" evidence="1">
    <location>
        <begin position="8"/>
        <end position="21"/>
    </location>
</feature>
<keyword evidence="3" id="KW-1185">Reference proteome</keyword>
<sequence>MPPRRTTNRQTEQGSTSTEALNAATTPMETLLKRFHSFKPPTLTGTESAIDCENWLEDIEQLFEALDYTDTLRRRWN</sequence>